<gene>
    <name evidence="2" type="ORF">MFLAVUS_003758</name>
</gene>
<feature type="domain" description="F-box" evidence="1">
    <location>
        <begin position="10"/>
        <end position="36"/>
    </location>
</feature>
<evidence type="ECO:0000313" key="3">
    <source>
        <dbReference type="Proteomes" id="UP001473302"/>
    </source>
</evidence>
<proteinExistence type="predicted"/>
<comment type="caution">
    <text evidence="2">The sequence shown here is derived from an EMBL/GenBank/DDBJ whole genome shotgun (WGS) entry which is preliminary data.</text>
</comment>
<dbReference type="Proteomes" id="UP001473302">
    <property type="component" value="Unassembled WGS sequence"/>
</dbReference>
<reference evidence="2 3" key="1">
    <citation type="submission" date="2024-04" db="EMBL/GenBank/DDBJ databases">
        <title>genome sequences of Mucor flavus KT1a and Helicostylum pulchrum KT1b strains isolated from the surface of a dry-aged beef.</title>
        <authorList>
            <person name="Toyotome T."/>
            <person name="Hosono M."/>
            <person name="Torimaru M."/>
            <person name="Fukuda K."/>
            <person name="Mikami N."/>
        </authorList>
    </citation>
    <scope>NUCLEOTIDE SEQUENCE [LARGE SCALE GENOMIC DNA]</scope>
    <source>
        <strain evidence="2 3">KT1a</strain>
    </source>
</reference>
<dbReference type="SUPFAM" id="SSF81383">
    <property type="entry name" value="F-box domain"/>
    <property type="match status" value="1"/>
</dbReference>
<keyword evidence="3" id="KW-1185">Reference proteome</keyword>
<sequence length="611" mass="70932">MQTTIQFSATELLDNIFQFLPRSSLLACSSVCRNWQPSALRLFYETVELSEKTKEVWLHMAHQTEIARNIGIFVRKLTVNLAFSTTLSQADFLRVISFVPFVKAINLELSGYKLHYLSYLNKRSSDCITYLEDISTGDLFTDYQLQQYFLCAYSFRNSLKHLTLRNPYAAYHISGQSGTAISYLTSFTNLVHVSIVSDTQIGNNELENLLEVIRPCPKLVSFSYRNNCLLLLDQDTSQSPNYSLESLKNKRLHNIELHVPCLTEYYIKNILIHFPTTLEHFTVIMTQTDYRDWIQEHNELFAIYLGLIKSWKILISNDDKRRYSVSRREQVPKELSKFWQFFRSSIRNRHLFTTMKFSFSKSGTKPDVIIERDENNMILTYNLENLEDLYTNLEEFSPAYSSEFVSPYSTDPQVNSVMINIPVHKVDEFNNNRCEKIIQTLKSHSCRLQTLSIIFENSVNAVENILVQLEYHPTQGLELPTTPNYALLKNIDFQVSSIQSIISTLSHLKILKLINCIPEWINFNYLIDLTGIEHLDQFVLDLTFLNLEQHQTLISIRVEMSDNKVATLLYPCIKQTTPVRYSVEPLSCKLDTLPVILIKCQTIDEIICTYT</sequence>
<accession>A0ABP9YU29</accession>
<dbReference type="Pfam" id="PF12937">
    <property type="entry name" value="F-box-like"/>
    <property type="match status" value="1"/>
</dbReference>
<evidence type="ECO:0000313" key="2">
    <source>
        <dbReference type="EMBL" id="GAA5810337.1"/>
    </source>
</evidence>
<dbReference type="EMBL" id="BAABUK010000007">
    <property type="protein sequence ID" value="GAA5810337.1"/>
    <property type="molecule type" value="Genomic_DNA"/>
</dbReference>
<protein>
    <recommendedName>
        <fullName evidence="1">F-box domain-containing protein</fullName>
    </recommendedName>
</protein>
<organism evidence="2 3">
    <name type="scientific">Mucor flavus</name>
    <dbReference type="NCBI Taxonomy" id="439312"/>
    <lineage>
        <taxon>Eukaryota</taxon>
        <taxon>Fungi</taxon>
        <taxon>Fungi incertae sedis</taxon>
        <taxon>Mucoromycota</taxon>
        <taxon>Mucoromycotina</taxon>
        <taxon>Mucoromycetes</taxon>
        <taxon>Mucorales</taxon>
        <taxon>Mucorineae</taxon>
        <taxon>Mucoraceae</taxon>
        <taxon>Mucor</taxon>
    </lineage>
</organism>
<dbReference type="InterPro" id="IPR036047">
    <property type="entry name" value="F-box-like_dom_sf"/>
</dbReference>
<dbReference type="Gene3D" id="1.20.1280.50">
    <property type="match status" value="1"/>
</dbReference>
<name>A0ABP9YU29_9FUNG</name>
<evidence type="ECO:0000259" key="1">
    <source>
        <dbReference type="Pfam" id="PF12937"/>
    </source>
</evidence>
<dbReference type="InterPro" id="IPR001810">
    <property type="entry name" value="F-box_dom"/>
</dbReference>